<sequence length="170" mass="19195">MTELAQTYLGNVNETAILAERIDKARTAGCCLEVELSQTDCGKARIHAHSSCGTAVGIIKSRDWLLREGDVFETQQGLLLIHLQHQKVMVLSFNESVGVSAIELIHLGHVLGNHHWAILVRERKIYIQLTADMEVVESTIREFHIPGLQIDYESRSPNEHLTFSHHHHPH</sequence>
<keyword evidence="3" id="KW-0143">Chaperone</keyword>
<evidence type="ECO:0000313" key="5">
    <source>
        <dbReference type="Proteomes" id="UP000629098"/>
    </source>
</evidence>
<reference evidence="4" key="1">
    <citation type="submission" date="2020-09" db="EMBL/GenBank/DDBJ databases">
        <title>Iningainema tapete sp. nov. (Scytonemataceae, Cyanobacteria) from greenhouses in central Florida (USA) produces two types of nodularin with biosynthetic potential for microcystin-LR and anabaenopeptins.</title>
        <authorList>
            <person name="Berthold D.E."/>
            <person name="Lefler F.W."/>
            <person name="Huang I.-S."/>
            <person name="Abdulla H."/>
            <person name="Zimba P.V."/>
            <person name="Laughinghouse H.D. IV."/>
        </authorList>
    </citation>
    <scope>NUCLEOTIDE SEQUENCE</scope>
    <source>
        <strain evidence="4">BLCCT55</strain>
    </source>
</reference>
<dbReference type="GO" id="GO:0006457">
    <property type="term" value="P:protein folding"/>
    <property type="evidence" value="ECO:0007669"/>
    <property type="project" value="InterPro"/>
</dbReference>
<dbReference type="AlphaFoldDB" id="A0A8J6XDC0"/>
<dbReference type="InterPro" id="IPR036118">
    <property type="entry name" value="UreE_N_sf"/>
</dbReference>
<dbReference type="Proteomes" id="UP000629098">
    <property type="component" value="Unassembled WGS sequence"/>
</dbReference>
<keyword evidence="1" id="KW-0963">Cytoplasm</keyword>
<dbReference type="InterPro" id="IPR012406">
    <property type="entry name" value="UreE"/>
</dbReference>
<evidence type="ECO:0000256" key="1">
    <source>
        <dbReference type="ARBA" id="ARBA00022490"/>
    </source>
</evidence>
<dbReference type="GO" id="GO:0005737">
    <property type="term" value="C:cytoplasm"/>
    <property type="evidence" value="ECO:0007669"/>
    <property type="project" value="InterPro"/>
</dbReference>
<organism evidence="4 5">
    <name type="scientific">Iningainema tapete BLCC-T55</name>
    <dbReference type="NCBI Taxonomy" id="2748662"/>
    <lineage>
        <taxon>Bacteria</taxon>
        <taxon>Bacillati</taxon>
        <taxon>Cyanobacteriota</taxon>
        <taxon>Cyanophyceae</taxon>
        <taxon>Nostocales</taxon>
        <taxon>Scytonemataceae</taxon>
        <taxon>Iningainema tapete</taxon>
    </lineage>
</organism>
<name>A0A8J6XDC0_9CYAN</name>
<dbReference type="EMBL" id="JACXAE010000061">
    <property type="protein sequence ID" value="MBD2773855.1"/>
    <property type="molecule type" value="Genomic_DNA"/>
</dbReference>
<accession>A0A8J6XDC0</accession>
<dbReference type="SUPFAM" id="SSF69287">
    <property type="entry name" value="Urease metallochaperone UreE, N-terminal domain"/>
    <property type="match status" value="1"/>
</dbReference>
<keyword evidence="2" id="KW-0533">Nickel</keyword>
<comment type="caution">
    <text evidence="4">The sequence shown here is derived from an EMBL/GenBank/DDBJ whole genome shotgun (WGS) entry which is preliminary data.</text>
</comment>
<dbReference type="GO" id="GO:0016151">
    <property type="term" value="F:nickel cation binding"/>
    <property type="evidence" value="ECO:0007669"/>
    <property type="project" value="InterPro"/>
</dbReference>
<dbReference type="RefSeq" id="WP_190830136.1">
    <property type="nucleotide sequence ID" value="NZ_CAWPPI010000061.1"/>
</dbReference>
<proteinExistence type="predicted"/>
<keyword evidence="5" id="KW-1185">Reference proteome</keyword>
<evidence type="ECO:0000256" key="2">
    <source>
        <dbReference type="ARBA" id="ARBA00022596"/>
    </source>
</evidence>
<dbReference type="PIRSF" id="PIRSF036402">
    <property type="entry name" value="Ureas_acces_UreE"/>
    <property type="match status" value="1"/>
</dbReference>
<evidence type="ECO:0000256" key="3">
    <source>
        <dbReference type="ARBA" id="ARBA00023186"/>
    </source>
</evidence>
<protein>
    <submittedName>
        <fullName evidence="4">Urease accessory protein UreE</fullName>
    </submittedName>
</protein>
<dbReference type="Gene3D" id="2.60.260.20">
    <property type="entry name" value="Urease metallochaperone UreE, N-terminal domain"/>
    <property type="match status" value="1"/>
</dbReference>
<gene>
    <name evidence="4" type="ORF">ICL16_17695</name>
</gene>
<evidence type="ECO:0000313" key="4">
    <source>
        <dbReference type="EMBL" id="MBD2773855.1"/>
    </source>
</evidence>